<gene>
    <name evidence="2" type="ORF">CWATWH0003_0900</name>
</gene>
<accession>G5J063</accession>
<dbReference type="Proteomes" id="UP000003477">
    <property type="component" value="Unassembled WGS sequence"/>
</dbReference>
<dbReference type="GeneID" id="88764779"/>
<dbReference type="CDD" id="cd12797">
    <property type="entry name" value="M23_peptidase"/>
    <property type="match status" value="1"/>
</dbReference>
<dbReference type="InterPro" id="IPR011055">
    <property type="entry name" value="Dup_hybrid_motif"/>
</dbReference>
<evidence type="ECO:0000313" key="2">
    <source>
        <dbReference type="EMBL" id="EHJ14432.1"/>
    </source>
</evidence>
<name>G5J063_CROWT</name>
<protein>
    <submittedName>
        <fullName evidence="2">Peptidase M23B</fullName>
    </submittedName>
</protein>
<sequence length="199" mass="21299">MKSLSNRLIIAGVSIFVSLISHTIVVASGEEETGVKLRPIPSDRYLPQTPVSPRGYIWPSQGNLTSGFGPRFGKLHTGVDIAAPIGTPIVAAASGVVVFAGWSNKGLGYQVSIRHPDGNVSVYGHNQRLLVTSGQNVEQGQQIAEMGSTGFSTGPHLHFEIRPGGRKAINPIAFLPGQRPDLTPQQAELIRRRNSGDFQ</sequence>
<comment type="caution">
    <text evidence="2">The sequence shown here is derived from an EMBL/GenBank/DDBJ whole genome shotgun (WGS) entry which is preliminary data.</text>
</comment>
<dbReference type="PANTHER" id="PTHR21666:SF270">
    <property type="entry name" value="MUREIN HYDROLASE ACTIVATOR ENVC"/>
    <property type="match status" value="1"/>
</dbReference>
<dbReference type="PANTHER" id="PTHR21666">
    <property type="entry name" value="PEPTIDASE-RELATED"/>
    <property type="match status" value="1"/>
</dbReference>
<organism evidence="2 3">
    <name type="scientific">Crocosphaera watsonii WH 0003</name>
    <dbReference type="NCBI Taxonomy" id="423471"/>
    <lineage>
        <taxon>Bacteria</taxon>
        <taxon>Bacillati</taxon>
        <taxon>Cyanobacteriota</taxon>
        <taxon>Cyanophyceae</taxon>
        <taxon>Oscillatoriophycideae</taxon>
        <taxon>Chroococcales</taxon>
        <taxon>Aphanothecaceae</taxon>
        <taxon>Crocosphaera</taxon>
    </lineage>
</organism>
<dbReference type="PATRIC" id="fig|423471.3.peg.832"/>
<dbReference type="AlphaFoldDB" id="G5J063"/>
<dbReference type="GO" id="GO:0004222">
    <property type="term" value="F:metalloendopeptidase activity"/>
    <property type="evidence" value="ECO:0007669"/>
    <property type="project" value="TreeGrafter"/>
</dbReference>
<feature type="domain" description="M23ase beta-sheet core" evidence="1">
    <location>
        <begin position="75"/>
        <end position="171"/>
    </location>
</feature>
<dbReference type="Pfam" id="PF01551">
    <property type="entry name" value="Peptidase_M23"/>
    <property type="match status" value="1"/>
</dbReference>
<proteinExistence type="predicted"/>
<dbReference type="SUPFAM" id="SSF51261">
    <property type="entry name" value="Duplicated hybrid motif"/>
    <property type="match status" value="1"/>
</dbReference>
<dbReference type="Gene3D" id="2.70.70.10">
    <property type="entry name" value="Glucose Permease (Domain IIA)"/>
    <property type="match status" value="1"/>
</dbReference>
<dbReference type="InterPro" id="IPR050570">
    <property type="entry name" value="Cell_wall_metabolism_enzyme"/>
</dbReference>
<dbReference type="InterPro" id="IPR016047">
    <property type="entry name" value="M23ase_b-sheet_dom"/>
</dbReference>
<reference evidence="2 3" key="1">
    <citation type="journal article" date="2011" name="Front. Microbiol.">
        <title>Two Strains of Crocosphaera watsonii with Highly Conserved Genomes are Distinguished by Strain-Specific Features.</title>
        <authorList>
            <person name="Bench S.R."/>
            <person name="Ilikchyan I.N."/>
            <person name="Tripp H.J."/>
            <person name="Zehr J.P."/>
        </authorList>
    </citation>
    <scope>NUCLEOTIDE SEQUENCE [LARGE SCALE GENOMIC DNA]</scope>
    <source>
        <strain evidence="2 3">WH 0003</strain>
    </source>
</reference>
<dbReference type="EMBL" id="AESD01000146">
    <property type="protein sequence ID" value="EHJ14432.1"/>
    <property type="molecule type" value="Genomic_DNA"/>
</dbReference>
<dbReference type="RefSeq" id="WP_007303960.1">
    <property type="nucleotide sequence ID" value="NZ_AESD01000146.1"/>
</dbReference>
<evidence type="ECO:0000259" key="1">
    <source>
        <dbReference type="Pfam" id="PF01551"/>
    </source>
</evidence>
<evidence type="ECO:0000313" key="3">
    <source>
        <dbReference type="Proteomes" id="UP000003477"/>
    </source>
</evidence>